<dbReference type="RefSeq" id="WP_331845354.1">
    <property type="nucleotide sequence ID" value="NZ_JAZHPZ010000002.1"/>
</dbReference>
<evidence type="ECO:0000256" key="3">
    <source>
        <dbReference type="ARBA" id="ARBA00023186"/>
    </source>
</evidence>
<dbReference type="EMBL" id="JAZHPZ010000002">
    <property type="protein sequence ID" value="MEF2965112.1"/>
    <property type="molecule type" value="Genomic_DNA"/>
</dbReference>
<dbReference type="Pfam" id="PF07683">
    <property type="entry name" value="CobW_C"/>
    <property type="match status" value="1"/>
</dbReference>
<evidence type="ECO:0000259" key="7">
    <source>
        <dbReference type="SMART" id="SM00833"/>
    </source>
</evidence>
<evidence type="ECO:0000256" key="6">
    <source>
        <dbReference type="SAM" id="MobiDB-lite"/>
    </source>
</evidence>
<dbReference type="SMART" id="SM00833">
    <property type="entry name" value="CobW_C"/>
    <property type="match status" value="1"/>
</dbReference>
<comment type="caution">
    <text evidence="8">The sequence shown here is derived from an EMBL/GenBank/DDBJ whole genome shotgun (WGS) entry which is preliminary data.</text>
</comment>
<feature type="region of interest" description="Disordered" evidence="6">
    <location>
        <begin position="205"/>
        <end position="240"/>
    </location>
</feature>
<dbReference type="PANTHER" id="PTHR13748:SF62">
    <property type="entry name" value="COBW DOMAIN-CONTAINING PROTEIN"/>
    <property type="match status" value="1"/>
</dbReference>
<keyword evidence="1" id="KW-0547">Nucleotide-binding</keyword>
<evidence type="ECO:0000256" key="2">
    <source>
        <dbReference type="ARBA" id="ARBA00022801"/>
    </source>
</evidence>
<keyword evidence="3" id="KW-0143">Chaperone</keyword>
<dbReference type="InterPro" id="IPR027417">
    <property type="entry name" value="P-loop_NTPase"/>
</dbReference>
<evidence type="ECO:0000313" key="8">
    <source>
        <dbReference type="EMBL" id="MEF2965112.1"/>
    </source>
</evidence>
<dbReference type="InterPro" id="IPR011629">
    <property type="entry name" value="CobW-like_C"/>
</dbReference>
<evidence type="ECO:0000256" key="5">
    <source>
        <dbReference type="ARBA" id="ARBA00049117"/>
    </source>
</evidence>
<dbReference type="InterPro" id="IPR036627">
    <property type="entry name" value="CobW-likC_sf"/>
</dbReference>
<evidence type="ECO:0000256" key="4">
    <source>
        <dbReference type="ARBA" id="ARBA00034320"/>
    </source>
</evidence>
<dbReference type="SUPFAM" id="SSF52540">
    <property type="entry name" value="P-loop containing nucleoside triphosphate hydrolases"/>
    <property type="match status" value="1"/>
</dbReference>
<dbReference type="Gene3D" id="3.30.1220.10">
    <property type="entry name" value="CobW-like, C-terminal domain"/>
    <property type="match status" value="1"/>
</dbReference>
<comment type="catalytic activity">
    <reaction evidence="5">
        <text>GTP + H2O = GDP + phosphate + H(+)</text>
        <dbReference type="Rhea" id="RHEA:19669"/>
        <dbReference type="ChEBI" id="CHEBI:15377"/>
        <dbReference type="ChEBI" id="CHEBI:15378"/>
        <dbReference type="ChEBI" id="CHEBI:37565"/>
        <dbReference type="ChEBI" id="CHEBI:43474"/>
        <dbReference type="ChEBI" id="CHEBI:58189"/>
    </reaction>
    <physiologicalReaction direction="left-to-right" evidence="5">
        <dbReference type="Rhea" id="RHEA:19670"/>
    </physiologicalReaction>
</comment>
<evidence type="ECO:0000256" key="1">
    <source>
        <dbReference type="ARBA" id="ARBA00022741"/>
    </source>
</evidence>
<sequence length="357" mass="39593">MEATGKAIPIYILAGFLGSGKTTLLQRLLSYWKDNGLLPAVVMNEIGEVNLDGVIVGEEVPMAEMLGGCICCTIRDDLSMQLYELVKTERPDLVVIEATGAANPLEIFDAVTEASLYLKLEIMPMITVVDAAHLAELYASQQGKTYRLMLDQIRCGSRLILNKIDRIGAETRTEMEGLLARLNPYARIIPAVKCEVDLPLLLEGGGTSPRDQGEGDSGRDHCSAHDQGHHVHEGDHEHDSHIHEANEHQGHRHEGHTHTSHDHVTVYTHYFNGPVDSVEFEQFIADLPREVYRGKGILRFADTSSRFLFQYAYREADYLKITPQGDVPDVAVFIGEHFDREALAGQLKALEKNAGTV</sequence>
<reference evidence="8 9" key="1">
    <citation type="submission" date="2024-02" db="EMBL/GenBank/DDBJ databases">
        <title>A nitrogen-fixing paenibacillus bacterium.</title>
        <authorList>
            <person name="Zhang W.L."/>
            <person name="Chen S.F."/>
        </authorList>
    </citation>
    <scope>NUCLEOTIDE SEQUENCE [LARGE SCALE GENOMIC DNA]</scope>
    <source>
        <strain evidence="8 9">M1</strain>
    </source>
</reference>
<keyword evidence="2" id="KW-0378">Hydrolase</keyword>
<dbReference type="Gene3D" id="3.40.50.300">
    <property type="entry name" value="P-loop containing nucleotide triphosphate hydrolases"/>
    <property type="match status" value="1"/>
</dbReference>
<dbReference type="InterPro" id="IPR003495">
    <property type="entry name" value="CobW/HypB/UreG_nucleotide-bd"/>
</dbReference>
<keyword evidence="9" id="KW-1185">Reference proteome</keyword>
<organism evidence="8 9">
    <name type="scientific">Paenibacillus haidiansis</name>
    <dbReference type="NCBI Taxonomy" id="1574488"/>
    <lineage>
        <taxon>Bacteria</taxon>
        <taxon>Bacillati</taxon>
        <taxon>Bacillota</taxon>
        <taxon>Bacilli</taxon>
        <taxon>Bacillales</taxon>
        <taxon>Paenibacillaceae</taxon>
        <taxon>Paenibacillus</taxon>
    </lineage>
</organism>
<accession>A0ABU7VMY6</accession>
<feature type="compositionally biased region" description="Basic and acidic residues" evidence="6">
    <location>
        <begin position="211"/>
        <end position="240"/>
    </location>
</feature>
<dbReference type="CDD" id="cd03112">
    <property type="entry name" value="CobW-like"/>
    <property type="match status" value="1"/>
</dbReference>
<dbReference type="Proteomes" id="UP001306950">
    <property type="component" value="Unassembled WGS sequence"/>
</dbReference>
<feature type="domain" description="CobW C-terminal" evidence="7">
    <location>
        <begin position="264"/>
        <end position="351"/>
    </location>
</feature>
<dbReference type="PANTHER" id="PTHR13748">
    <property type="entry name" value="COBW-RELATED"/>
    <property type="match status" value="1"/>
</dbReference>
<protein>
    <submittedName>
        <fullName evidence="8">GTP-binding protein</fullName>
    </submittedName>
</protein>
<gene>
    <name evidence="8" type="ORF">V3851_04645</name>
</gene>
<comment type="similarity">
    <text evidence="4">Belongs to the SIMIBI class G3E GTPase family. ZNG1 subfamily.</text>
</comment>
<name>A0ABU7VMY6_9BACL</name>
<dbReference type="Pfam" id="PF02492">
    <property type="entry name" value="cobW"/>
    <property type="match status" value="1"/>
</dbReference>
<dbReference type="InterPro" id="IPR051316">
    <property type="entry name" value="Zinc-reg_GTPase_activator"/>
</dbReference>
<proteinExistence type="inferred from homology"/>
<evidence type="ECO:0000313" key="9">
    <source>
        <dbReference type="Proteomes" id="UP001306950"/>
    </source>
</evidence>
<dbReference type="SUPFAM" id="SSF90002">
    <property type="entry name" value="Hypothetical protein YjiA, C-terminal domain"/>
    <property type="match status" value="1"/>
</dbReference>